<evidence type="ECO:0000256" key="2">
    <source>
        <dbReference type="ARBA" id="ARBA00022692"/>
    </source>
</evidence>
<feature type="domain" description="Translocation and assembly module TamB C-terminal" evidence="6">
    <location>
        <begin position="925"/>
        <end position="1254"/>
    </location>
</feature>
<proteinExistence type="predicted"/>
<dbReference type="GO" id="GO:0005886">
    <property type="term" value="C:plasma membrane"/>
    <property type="evidence" value="ECO:0007669"/>
    <property type="project" value="InterPro"/>
</dbReference>
<organism evidence="7">
    <name type="scientific">marine metagenome</name>
    <dbReference type="NCBI Taxonomy" id="408172"/>
    <lineage>
        <taxon>unclassified sequences</taxon>
        <taxon>metagenomes</taxon>
        <taxon>ecological metagenomes</taxon>
    </lineage>
</organism>
<evidence type="ECO:0000256" key="3">
    <source>
        <dbReference type="ARBA" id="ARBA00022989"/>
    </source>
</evidence>
<dbReference type="Pfam" id="PF04357">
    <property type="entry name" value="TamB"/>
    <property type="match status" value="1"/>
</dbReference>
<evidence type="ECO:0000256" key="5">
    <source>
        <dbReference type="SAM" id="Phobius"/>
    </source>
</evidence>
<gene>
    <name evidence="7" type="ORF">METZ01_LOCUS3593</name>
</gene>
<dbReference type="GO" id="GO:0009306">
    <property type="term" value="P:protein secretion"/>
    <property type="evidence" value="ECO:0007669"/>
    <property type="project" value="InterPro"/>
</dbReference>
<evidence type="ECO:0000259" key="6">
    <source>
        <dbReference type="Pfam" id="PF04357"/>
    </source>
</evidence>
<evidence type="ECO:0000256" key="1">
    <source>
        <dbReference type="ARBA" id="ARBA00004167"/>
    </source>
</evidence>
<keyword evidence="3 5" id="KW-1133">Transmembrane helix</keyword>
<dbReference type="InterPro" id="IPR007452">
    <property type="entry name" value="TamB_C"/>
</dbReference>
<feature type="transmembrane region" description="Helical" evidence="5">
    <location>
        <begin position="7"/>
        <end position="28"/>
    </location>
</feature>
<protein>
    <recommendedName>
        <fullName evidence="6">Translocation and assembly module TamB C-terminal domain-containing protein</fullName>
    </recommendedName>
</protein>
<evidence type="ECO:0000256" key="4">
    <source>
        <dbReference type="ARBA" id="ARBA00023136"/>
    </source>
</evidence>
<name>A0A381N8G7_9ZZZZ</name>
<dbReference type="PANTHER" id="PTHR36985">
    <property type="entry name" value="TRANSLOCATION AND ASSEMBLY MODULE SUBUNIT TAMB"/>
    <property type="match status" value="1"/>
</dbReference>
<accession>A0A381N8G7</accession>
<dbReference type="AlphaFoldDB" id="A0A381N8G7"/>
<sequence length="1256" mass="140347">MKRLRTILLLFGILSAGGIILLLTPRLWQDKIEIVLNKNFLSSKGWQISIGTIKGHLFSTVIMEDIFLWHQDGSNVLSNEVSSKINLIPLITGELSLDLLEINEMKIALKGDSIIKSGVGKKIELGFPKFPFHIDDLRLNGKMEMTNMDTVFNFDLEFVGNTSYQPQELNIGVDNLVVNYGDSLFRVDLKESSMKIEKGGLILSHISGVASSIPFEGDLFYSRMPDAHFSGEMIIGKVSLPEDFFGDIPMKPVFSSLSTSIKFESDLTNFHGIAEVFNDLGLNLHGKFSLKKNPDELLVETIELKSDSTMLKVNGILKDSGRVNGNILLSNLDLNQWLIDQENTNISGMVLIEGLMSDGILSNLSLTTEVQESKLYLEDLVSISGTISYHDSLVEFIDPLTLSIGPSSIIMKGNVNLRSESIDLAFDMKEADVFIINNFWSDSLETGVATGQMNVSGSFTEPSLDADLFCRNILYKDASLKEMEIHSSFDNSKNIENGFAHIIFANGIWKDYRFDNGTVDLKFISGVVELENIQMNKENDFLQLSGRIEENGNVFLDRLQAAYEGHYLALPSPLNFILKDESIIVKPFVLHVDDGVVEGYFHKKKLLDGRFKLSNIESSLISPFIQDNRFKISGMIFGEIGVHESIEKYNYSSDISLKKGSILGQKFDDLVVSLFVRDEIMHIEELTLINGDKTGLQVMGTLPLKSQNGQPIEINLNTKFSNLDLEILPQVIPDWFHIGGQINGNFKVGGTTEKTLFDFDVAISNAVFDKIQFGQVKGIGSYDGKNLSFSQFSSDQEQSYLEGTASLPFDYNIGSAHFGQTTLDNPLYLNVGGHTKDLSFITQYLTGVDSIIGDFNIKLGLNGTWQNLIRDGWIRINDAKIFTNLLKRPIDRVDGYGNLIGNRLNIESLNGIMVKSMEKQQGKNLFLTGSMDMSKFFQPYFDIWITGENIYFEALQEDIKGLVNLDASMKGKDEITISGKIPLLDVEMYKEFTSSNIAGSFSKEGRVSFNYKINFPIIGDFTLLNNQIDARFGGDINITKLGIFPADFSGEAIFEEGKFYYSGDIFTITEGYLIFDKKGFNPYFNMTAITTIDDEQIDISFTGPLSNPNLMLTSGSGFSQSDILELLTWGKRFEDQEISYSGIGTRATSLVEGWLDTQLDRKLIQLSGLDQFGILEKVKIEGATSLLDPEGMKDFKIGANVTKTISFNYAFHRSFSLTNPNHAVGVEYKVNKYFSLIGDVDQNGKVHAKYKLRYAY</sequence>
<keyword evidence="2 5" id="KW-0812">Transmembrane</keyword>
<reference evidence="7" key="1">
    <citation type="submission" date="2018-05" db="EMBL/GenBank/DDBJ databases">
        <authorList>
            <person name="Lanie J.A."/>
            <person name="Ng W.-L."/>
            <person name="Kazmierczak K.M."/>
            <person name="Andrzejewski T.M."/>
            <person name="Davidsen T.M."/>
            <person name="Wayne K.J."/>
            <person name="Tettelin H."/>
            <person name="Glass J.I."/>
            <person name="Rusch D."/>
            <person name="Podicherti R."/>
            <person name="Tsui H.-C.T."/>
            <person name="Winkler M.E."/>
        </authorList>
    </citation>
    <scope>NUCLEOTIDE SEQUENCE</scope>
</reference>
<comment type="subcellular location">
    <subcellularLocation>
        <location evidence="1">Membrane</location>
        <topology evidence="1">Single-pass membrane protein</topology>
    </subcellularLocation>
</comment>
<dbReference type="PANTHER" id="PTHR36985:SF1">
    <property type="entry name" value="TRANSLOCATION AND ASSEMBLY MODULE SUBUNIT TAMB"/>
    <property type="match status" value="1"/>
</dbReference>
<evidence type="ECO:0000313" key="7">
    <source>
        <dbReference type="EMBL" id="SUZ50739.1"/>
    </source>
</evidence>
<keyword evidence="4 5" id="KW-0472">Membrane</keyword>
<dbReference type="EMBL" id="UINC01000186">
    <property type="protein sequence ID" value="SUZ50739.1"/>
    <property type="molecule type" value="Genomic_DNA"/>
</dbReference>